<dbReference type="GO" id="GO:0008168">
    <property type="term" value="F:methyltransferase activity"/>
    <property type="evidence" value="ECO:0007669"/>
    <property type="project" value="UniProtKB-KW"/>
</dbReference>
<dbReference type="InterPro" id="IPR029063">
    <property type="entry name" value="SAM-dependent_MTases_sf"/>
</dbReference>
<dbReference type="GO" id="GO:0032259">
    <property type="term" value="P:methylation"/>
    <property type="evidence" value="ECO:0007669"/>
    <property type="project" value="UniProtKB-KW"/>
</dbReference>
<gene>
    <name evidence="1" type="ORF">BCF44_104482</name>
</gene>
<organism evidence="1 2">
    <name type="scientific">Kutzneria buriramensis</name>
    <dbReference type="NCBI Taxonomy" id="1045776"/>
    <lineage>
        <taxon>Bacteria</taxon>
        <taxon>Bacillati</taxon>
        <taxon>Actinomycetota</taxon>
        <taxon>Actinomycetes</taxon>
        <taxon>Pseudonocardiales</taxon>
        <taxon>Pseudonocardiaceae</taxon>
        <taxon>Kutzneria</taxon>
    </lineage>
</organism>
<protein>
    <submittedName>
        <fullName evidence="1">S-adenosyl methyltransferase</fullName>
    </submittedName>
</protein>
<dbReference type="Gene3D" id="3.40.50.150">
    <property type="entry name" value="Vaccinia Virus protein VP39"/>
    <property type="match status" value="1"/>
</dbReference>
<keyword evidence="2" id="KW-1185">Reference proteome</keyword>
<dbReference type="RefSeq" id="WP_170217529.1">
    <property type="nucleotide sequence ID" value="NZ_CP144375.1"/>
</dbReference>
<keyword evidence="1" id="KW-0489">Methyltransferase</keyword>
<comment type="caution">
    <text evidence="1">The sequence shown here is derived from an EMBL/GenBank/DDBJ whole genome shotgun (WGS) entry which is preliminary data.</text>
</comment>
<dbReference type="Pfam" id="PF04672">
    <property type="entry name" value="Methyltransf_19"/>
    <property type="match status" value="1"/>
</dbReference>
<dbReference type="Proteomes" id="UP000256269">
    <property type="component" value="Unassembled WGS sequence"/>
</dbReference>
<dbReference type="PIRSF" id="PIRSF017393">
    <property type="entry name" value="MTase_SAV2177"/>
    <property type="match status" value="1"/>
</dbReference>
<dbReference type="SUPFAM" id="SSF53335">
    <property type="entry name" value="S-adenosyl-L-methionine-dependent methyltransferases"/>
    <property type="match status" value="1"/>
</dbReference>
<reference evidence="1 2" key="1">
    <citation type="submission" date="2018-08" db="EMBL/GenBank/DDBJ databases">
        <title>Genomic Encyclopedia of Archaeal and Bacterial Type Strains, Phase II (KMG-II): from individual species to whole genera.</title>
        <authorList>
            <person name="Goeker M."/>
        </authorList>
    </citation>
    <scope>NUCLEOTIDE SEQUENCE [LARGE SCALE GENOMIC DNA]</scope>
    <source>
        <strain evidence="1 2">DSM 45791</strain>
    </source>
</reference>
<sequence length="258" mass="27719">MSQWAAGADPERANVARVYDFLLGGSHNFEADREMARRMTAAAPEAPMVARANRAFLRRAVRELGKAGIRQFLDIGAGIPTVGSTHEVAAPGARVVYVDLDPVAVAHAHVLLADDPNTAAIQGDLREPDLLLALAEATQLLDFGQPVAVLMLAVLPFVKDEERPAEAIGHLRESLTPGSHLVISHGASDAVAPDEVADLYAKRATATINLRSKKEVTAFLDGWEVLPPGVVWLPEWRPEDEVGDLAGARMYGAMARKQ</sequence>
<evidence type="ECO:0000313" key="1">
    <source>
        <dbReference type="EMBL" id="REH50206.1"/>
    </source>
</evidence>
<dbReference type="AlphaFoldDB" id="A0A3E0HVD0"/>
<dbReference type="InterPro" id="IPR006764">
    <property type="entry name" value="SAM_dep_MeTrfase_SAV2177_type"/>
</dbReference>
<name>A0A3E0HVD0_9PSEU</name>
<evidence type="ECO:0000313" key="2">
    <source>
        <dbReference type="Proteomes" id="UP000256269"/>
    </source>
</evidence>
<dbReference type="EMBL" id="QUNO01000004">
    <property type="protein sequence ID" value="REH50206.1"/>
    <property type="molecule type" value="Genomic_DNA"/>
</dbReference>
<accession>A0A3E0HVD0</accession>
<keyword evidence="1" id="KW-0808">Transferase</keyword>
<proteinExistence type="predicted"/>
<dbReference type="CDD" id="cd02440">
    <property type="entry name" value="AdoMet_MTases"/>
    <property type="match status" value="1"/>
</dbReference>